<keyword evidence="3" id="KW-1185">Reference proteome</keyword>
<name>A0A081BYX1_VECG1</name>
<proteinExistence type="predicted"/>
<reference evidence="2 3" key="1">
    <citation type="journal article" date="2015" name="PeerJ">
        <title>First genomic representation of candidate bacterial phylum KSB3 points to enhanced environmental sensing as a trigger of wastewater bulking.</title>
        <authorList>
            <person name="Sekiguchi Y."/>
            <person name="Ohashi A."/>
            <person name="Parks D.H."/>
            <person name="Yamauchi T."/>
            <person name="Tyson G.W."/>
            <person name="Hugenholtz P."/>
        </authorList>
    </citation>
    <scope>NUCLEOTIDE SEQUENCE [LARGE SCALE GENOMIC DNA]</scope>
</reference>
<dbReference type="HOGENOM" id="CLU_1773730_0_0_0"/>
<organism evidence="2 3">
    <name type="scientific">Vecturithrix granuli</name>
    <dbReference type="NCBI Taxonomy" id="1499967"/>
    <lineage>
        <taxon>Bacteria</taxon>
        <taxon>Candidatus Moduliflexota</taxon>
        <taxon>Candidatus Vecturitrichia</taxon>
        <taxon>Candidatus Vecturitrichales</taxon>
        <taxon>Candidatus Vecturitrichaceae</taxon>
        <taxon>Candidatus Vecturithrix</taxon>
    </lineage>
</organism>
<dbReference type="InterPro" id="IPR012349">
    <property type="entry name" value="Split_barrel_FMN-bd"/>
</dbReference>
<dbReference type="EMBL" id="DF820466">
    <property type="protein sequence ID" value="GAK57526.1"/>
    <property type="molecule type" value="Genomic_DNA"/>
</dbReference>
<dbReference type="Proteomes" id="UP000030661">
    <property type="component" value="Unassembled WGS sequence"/>
</dbReference>
<dbReference type="SUPFAM" id="SSF50475">
    <property type="entry name" value="FMN-binding split barrel"/>
    <property type="match status" value="1"/>
</dbReference>
<evidence type="ECO:0000313" key="2">
    <source>
        <dbReference type="EMBL" id="GAK57526.1"/>
    </source>
</evidence>
<dbReference type="STRING" id="1499967.U27_04493"/>
<dbReference type="AlphaFoldDB" id="A0A081BYX1"/>
<evidence type="ECO:0000259" key="1">
    <source>
        <dbReference type="Pfam" id="PF01243"/>
    </source>
</evidence>
<evidence type="ECO:0000313" key="3">
    <source>
        <dbReference type="Proteomes" id="UP000030661"/>
    </source>
</evidence>
<accession>A0A081BYX1</accession>
<feature type="domain" description="Pyridoxamine 5'-phosphate oxidase N-terminal" evidence="1">
    <location>
        <begin position="9"/>
        <end position="132"/>
    </location>
</feature>
<dbReference type="InterPro" id="IPR011576">
    <property type="entry name" value="Pyridox_Oxase_N"/>
</dbReference>
<sequence length="145" mass="16781">MTKHELMYKIEQILETTHAGILATLDQDGKPCMRWMTPTIVKGRADALFAVTSPDFHKVTQLEAHPDVEWMIQTRALDQIVNLKGKINVLDNPSIRSEVMEYLGKQLTVFWRVNTEKTDFLVLETVIEEATFFRPMKGEKETVRF</sequence>
<protein>
    <submittedName>
        <fullName evidence="2">Pyridoxamine 5'-phosphate oxidase-related FMN-binding protein</fullName>
    </submittedName>
</protein>
<dbReference type="Pfam" id="PF01243">
    <property type="entry name" value="PNPOx_N"/>
    <property type="match status" value="1"/>
</dbReference>
<gene>
    <name evidence="2" type="ORF">U27_04493</name>
</gene>
<dbReference type="eggNOG" id="COG3871">
    <property type="taxonomic scope" value="Bacteria"/>
</dbReference>
<dbReference type="Gene3D" id="2.30.110.10">
    <property type="entry name" value="Electron Transport, Fmn-binding Protein, Chain A"/>
    <property type="match status" value="1"/>
</dbReference>